<name>A0A0L0EYP7_9EUKA</name>
<evidence type="ECO:0000313" key="2">
    <source>
        <dbReference type="Proteomes" id="UP000054560"/>
    </source>
</evidence>
<accession>A0A0L0EYP7</accession>
<sequence length="53" mass="5829">MSALSLVDNGKALVEGMSIDEASESYNPKFTTSPRLIGLQLTDPNFRLMVLQE</sequence>
<dbReference type="GeneID" id="25918424"/>
<gene>
    <name evidence="1" type="ORF">SARC_17920</name>
</gene>
<proteinExistence type="predicted"/>
<reference evidence="1 2" key="1">
    <citation type="submission" date="2011-02" db="EMBL/GenBank/DDBJ databases">
        <title>The Genome Sequence of Sphaeroforma arctica JP610.</title>
        <authorList>
            <consortium name="The Broad Institute Genome Sequencing Platform"/>
            <person name="Russ C."/>
            <person name="Cuomo C."/>
            <person name="Young S.K."/>
            <person name="Zeng Q."/>
            <person name="Gargeya S."/>
            <person name="Alvarado L."/>
            <person name="Berlin A."/>
            <person name="Chapman S.B."/>
            <person name="Chen Z."/>
            <person name="Freedman E."/>
            <person name="Gellesch M."/>
            <person name="Goldberg J."/>
            <person name="Griggs A."/>
            <person name="Gujja S."/>
            <person name="Heilman E."/>
            <person name="Heiman D."/>
            <person name="Howarth C."/>
            <person name="Mehta T."/>
            <person name="Neiman D."/>
            <person name="Pearson M."/>
            <person name="Roberts A."/>
            <person name="Saif S."/>
            <person name="Shea T."/>
            <person name="Shenoy N."/>
            <person name="Sisk P."/>
            <person name="Stolte C."/>
            <person name="Sykes S."/>
            <person name="White J."/>
            <person name="Yandava C."/>
            <person name="Burger G."/>
            <person name="Gray M.W."/>
            <person name="Holland P.W.H."/>
            <person name="King N."/>
            <person name="Lang F.B.F."/>
            <person name="Roger A.J."/>
            <person name="Ruiz-Trillo I."/>
            <person name="Haas B."/>
            <person name="Nusbaum C."/>
            <person name="Birren B."/>
        </authorList>
    </citation>
    <scope>NUCLEOTIDE SEQUENCE [LARGE SCALE GENOMIC DNA]</scope>
    <source>
        <strain evidence="1 2">JP610</strain>
    </source>
</reference>
<feature type="non-terminal residue" evidence="1">
    <location>
        <position position="53"/>
    </location>
</feature>
<dbReference type="EMBL" id="KQ254366">
    <property type="protein sequence ID" value="KNC69570.1"/>
    <property type="molecule type" value="Genomic_DNA"/>
</dbReference>
<dbReference type="RefSeq" id="XP_014143472.1">
    <property type="nucleotide sequence ID" value="XM_014287997.1"/>
</dbReference>
<organism evidence="1 2">
    <name type="scientific">Sphaeroforma arctica JP610</name>
    <dbReference type="NCBI Taxonomy" id="667725"/>
    <lineage>
        <taxon>Eukaryota</taxon>
        <taxon>Ichthyosporea</taxon>
        <taxon>Ichthyophonida</taxon>
        <taxon>Sphaeroforma</taxon>
    </lineage>
</organism>
<protein>
    <submittedName>
        <fullName evidence="1">Uncharacterized protein</fullName>
    </submittedName>
</protein>
<evidence type="ECO:0000313" key="1">
    <source>
        <dbReference type="EMBL" id="KNC69570.1"/>
    </source>
</evidence>
<keyword evidence="2" id="KW-1185">Reference proteome</keyword>
<dbReference type="AlphaFoldDB" id="A0A0L0EYP7"/>
<dbReference type="Proteomes" id="UP000054560">
    <property type="component" value="Unassembled WGS sequence"/>
</dbReference>